<dbReference type="InterPro" id="IPR012486">
    <property type="entry name" value="Far11/STRP_N"/>
</dbReference>
<feature type="region of interest" description="Disordered" evidence="1">
    <location>
        <begin position="1019"/>
        <end position="1038"/>
    </location>
</feature>
<dbReference type="AlphaFoldDB" id="A0A9Q9DW36"/>
<sequence>MENHDVPDEPAAAPPLVPPMVDQAELIGNSSGDFPVIEAEPEEELDLPLDTAEQQRLLVDQDENQPQAGPPLTLPARPGLQRGNSVPTPAPHLPPPAPPGPPPDTPQNDSLSLAQLQHLVRGIPKVEPAPYAFNYDDASSFEEELEEWFSYAVEEQAMLLKTQASYALEWSAFHGLSDAAEGEDGLDWASAAPSQRKDFVQSLLAGLKETEPTSRLKKLEALLYVLLGCWYENAGLSEPAADSETPPGQEPSAAQARNAAYLKSARQVALIKRNVRLLVECGGVQSLVDTLDASFRRACGIDVVPDVQRDSKEAERREIWCAMTSVYVVLEVARDEEKTGKGIALRSVILNLKKPSLLVLFVDIIAKLRWDESINLPLCKISLLLWKTMLVTFGGLAEVEKVKETFRDTSLGSEDSRGQPLITASPLDYHLFRQEISSKYPAYNPPPPLFPLEPENNSILPPLKNHPNKVAGNHVFGSGLGDTTGNTTSILHQPVHIATPAPSPPPSPAGPGGKGGKKQNYQTNQMFPFLYPPLDESSNKLGGKGSTDLQDLLVGRKWEGSDIPTSIMEAAELFAKRMKATRAMKQLWEERVAFMKYERGWTGPDDHPDVEELSLEPKENQPKKQPPAPGSVEERLQLVEDFYRVALPNLQSLIIVLIKAILAHVTALVTQASGANGLQSGFQFQDNQNGTTAGRPDMNGMNGHGGTLATNEELDAMRTQEVLDKAVTGTLILILKWFKVSHILKFEYITQLLVDSSYVPLILKLLQLQEVEKIVNFRSEQEELNFFNFCRSHSRNATEDEANAHHQGDMHAAESDEDDAIPPPIRRSRQDSNGSGVEPSTQIQPPEVDELGFPTNELPKEPITNFSWRAFFTSINYLRIMQKICKNKAHRNLMLVSYKSSTYLRKSLKVPQPELRLYTLKLFKNQVPYCGRKWRQSNMRVITAVYLHCRPELRDDWLAGSDVDAEVDESVPLEQALRSLTHWHNLKRYSESLGAKPGVLEEEQDFFRNELEKMDWGDEGVNEGEMEQSWQDLQMEGW</sequence>
<feature type="region of interest" description="Disordered" evidence="1">
    <location>
        <begin position="599"/>
        <end position="631"/>
    </location>
</feature>
<dbReference type="EMBL" id="CP089279">
    <property type="protein sequence ID" value="USP80484.1"/>
    <property type="molecule type" value="Genomic_DNA"/>
</dbReference>
<dbReference type="InterPro" id="IPR021819">
    <property type="entry name" value="Far11/STRP_C"/>
</dbReference>
<dbReference type="PANTHER" id="PTHR13239:SF4">
    <property type="entry name" value="AT25231P"/>
    <property type="match status" value="1"/>
</dbReference>
<feature type="compositionally biased region" description="Basic and acidic residues" evidence="1">
    <location>
        <begin position="798"/>
        <end position="814"/>
    </location>
</feature>
<feature type="compositionally biased region" description="Pro residues" evidence="1">
    <location>
        <begin position="88"/>
        <end position="105"/>
    </location>
</feature>
<feature type="compositionally biased region" description="Polar residues" evidence="1">
    <location>
        <begin position="831"/>
        <end position="844"/>
    </location>
</feature>
<dbReference type="VEuPathDB" id="FungiDB:yc1106_07758"/>
<proteinExistence type="predicted"/>
<dbReference type="GO" id="GO:0005829">
    <property type="term" value="C:cytosol"/>
    <property type="evidence" value="ECO:0007669"/>
    <property type="project" value="TreeGrafter"/>
</dbReference>
<accession>A0A9Q9DW36</accession>
<feature type="region of interest" description="Disordered" evidence="1">
    <location>
        <begin position="798"/>
        <end position="855"/>
    </location>
</feature>
<evidence type="ECO:0000313" key="5">
    <source>
        <dbReference type="Proteomes" id="UP001056012"/>
    </source>
</evidence>
<dbReference type="SMART" id="SM01292">
    <property type="entry name" value="N1221"/>
    <property type="match status" value="1"/>
</dbReference>
<dbReference type="InterPro" id="IPR040185">
    <property type="entry name" value="Far11/STRP"/>
</dbReference>
<dbReference type="Pfam" id="PF07923">
    <property type="entry name" value="N1221"/>
    <property type="match status" value="1"/>
</dbReference>
<name>A0A9Q9DW36_CURCL</name>
<evidence type="ECO:0000259" key="2">
    <source>
        <dbReference type="SMART" id="SM01292"/>
    </source>
</evidence>
<gene>
    <name evidence="4" type="ORF">yc1106_07758</name>
</gene>
<feature type="region of interest" description="Disordered" evidence="1">
    <location>
        <begin position="686"/>
        <end position="707"/>
    </location>
</feature>
<dbReference type="PANTHER" id="PTHR13239">
    <property type="entry name" value="PROTEIN REQUIRED FOR HYPHAL ANASTOMOSIS HAM-2"/>
    <property type="match status" value="1"/>
</dbReference>
<evidence type="ECO:0000313" key="4">
    <source>
        <dbReference type="EMBL" id="USP80484.1"/>
    </source>
</evidence>
<feature type="domain" description="Far11/STRP C-terminal" evidence="3">
    <location>
        <begin position="564"/>
        <end position="1011"/>
    </location>
</feature>
<dbReference type="GO" id="GO:0007010">
    <property type="term" value="P:cytoskeleton organization"/>
    <property type="evidence" value="ECO:0007669"/>
    <property type="project" value="TreeGrafter"/>
</dbReference>
<dbReference type="Proteomes" id="UP001056012">
    <property type="component" value="Chromosome 6"/>
</dbReference>
<dbReference type="SMART" id="SM01293">
    <property type="entry name" value="DUF3402"/>
    <property type="match status" value="1"/>
</dbReference>
<feature type="region of interest" description="Disordered" evidence="1">
    <location>
        <begin position="1"/>
        <end position="110"/>
    </location>
</feature>
<dbReference type="Pfam" id="PF11882">
    <property type="entry name" value="DUF3402"/>
    <property type="match status" value="1"/>
</dbReference>
<dbReference type="OrthoDB" id="18234at2759"/>
<organism evidence="4 5">
    <name type="scientific">Curvularia clavata</name>
    <dbReference type="NCBI Taxonomy" id="95742"/>
    <lineage>
        <taxon>Eukaryota</taxon>
        <taxon>Fungi</taxon>
        <taxon>Dikarya</taxon>
        <taxon>Ascomycota</taxon>
        <taxon>Pezizomycotina</taxon>
        <taxon>Dothideomycetes</taxon>
        <taxon>Pleosporomycetidae</taxon>
        <taxon>Pleosporales</taxon>
        <taxon>Pleosporineae</taxon>
        <taxon>Pleosporaceae</taxon>
        <taxon>Curvularia</taxon>
    </lineage>
</organism>
<reference evidence="4" key="1">
    <citation type="submission" date="2021-12" db="EMBL/GenBank/DDBJ databases">
        <title>Curvularia clavata genome.</title>
        <authorList>
            <person name="Cao Y."/>
        </authorList>
    </citation>
    <scope>NUCLEOTIDE SEQUENCE</scope>
    <source>
        <strain evidence="4">Yc1106</strain>
    </source>
</reference>
<protein>
    <submittedName>
        <fullName evidence="4">Uncharacterized protein</fullName>
    </submittedName>
</protein>
<evidence type="ECO:0000256" key="1">
    <source>
        <dbReference type="SAM" id="MobiDB-lite"/>
    </source>
</evidence>
<feature type="region of interest" description="Disordered" evidence="1">
    <location>
        <begin position="498"/>
        <end position="521"/>
    </location>
</feature>
<evidence type="ECO:0000259" key="3">
    <source>
        <dbReference type="SMART" id="SM01293"/>
    </source>
</evidence>
<feature type="domain" description="Far11/STRP N-terminal" evidence="2">
    <location>
        <begin position="128"/>
        <end position="456"/>
    </location>
</feature>
<keyword evidence="5" id="KW-1185">Reference proteome</keyword>